<gene>
    <name evidence="1" type="ORF">FGO68_gene916</name>
</gene>
<reference evidence="1" key="1">
    <citation type="submission" date="2019-06" db="EMBL/GenBank/DDBJ databases">
        <authorList>
            <person name="Zheng W."/>
        </authorList>
    </citation>
    <scope>NUCLEOTIDE SEQUENCE</scope>
    <source>
        <strain evidence="1">QDHG01</strain>
    </source>
</reference>
<organism evidence="1 2">
    <name type="scientific">Halteria grandinella</name>
    <dbReference type="NCBI Taxonomy" id="5974"/>
    <lineage>
        <taxon>Eukaryota</taxon>
        <taxon>Sar</taxon>
        <taxon>Alveolata</taxon>
        <taxon>Ciliophora</taxon>
        <taxon>Intramacronucleata</taxon>
        <taxon>Spirotrichea</taxon>
        <taxon>Stichotrichia</taxon>
        <taxon>Sporadotrichida</taxon>
        <taxon>Halteriidae</taxon>
        <taxon>Halteria</taxon>
    </lineage>
</organism>
<evidence type="ECO:0000313" key="1">
    <source>
        <dbReference type="EMBL" id="TNV79886.1"/>
    </source>
</evidence>
<protein>
    <submittedName>
        <fullName evidence="1">Uncharacterized protein</fullName>
    </submittedName>
</protein>
<proteinExistence type="predicted"/>
<keyword evidence="2" id="KW-1185">Reference proteome</keyword>
<name>A0A8J8NTL5_HALGN</name>
<comment type="caution">
    <text evidence="1">The sequence shown here is derived from an EMBL/GenBank/DDBJ whole genome shotgun (WGS) entry which is preliminary data.</text>
</comment>
<dbReference type="Proteomes" id="UP000785679">
    <property type="component" value="Unassembled WGS sequence"/>
</dbReference>
<dbReference type="EMBL" id="RRYP01008275">
    <property type="protein sequence ID" value="TNV79886.1"/>
    <property type="molecule type" value="Genomic_DNA"/>
</dbReference>
<evidence type="ECO:0000313" key="2">
    <source>
        <dbReference type="Proteomes" id="UP000785679"/>
    </source>
</evidence>
<sequence>MIMRSINAGALLRVQQNQTSLQQTSGIPLPNAETKASDLIPPQLVDISELNSCVIKLLDRKNFELFMSKLGECNTLSFEEKTKIINFLKDLLTNSKLHSNILPQIIPKDSEIENIITMVANYVLKTEQENTQIVSPTNPPMQAQIDTSLNLTALELESLLLQCADGPTKTAIIQINDAELKACLIQVYICMKKATKIATSVNAIMKRGGADEDIH</sequence>
<accession>A0A8J8NTL5</accession>
<dbReference type="AlphaFoldDB" id="A0A8J8NTL5"/>